<protein>
    <submittedName>
        <fullName evidence="6">DoxX family protein</fullName>
    </submittedName>
</protein>
<evidence type="ECO:0000256" key="3">
    <source>
        <dbReference type="ARBA" id="ARBA00022989"/>
    </source>
</evidence>
<evidence type="ECO:0000256" key="5">
    <source>
        <dbReference type="SAM" id="Phobius"/>
    </source>
</evidence>
<evidence type="ECO:0000256" key="2">
    <source>
        <dbReference type="ARBA" id="ARBA00022692"/>
    </source>
</evidence>
<comment type="subcellular location">
    <subcellularLocation>
        <location evidence="1">Membrane</location>
        <topology evidence="1">Multi-pass membrane protein</topology>
    </subcellularLocation>
</comment>
<dbReference type="AlphaFoldDB" id="A0A921F0P8"/>
<dbReference type="InterPro" id="IPR032808">
    <property type="entry name" value="DoxX"/>
</dbReference>
<keyword evidence="4 5" id="KW-0472">Membrane</keyword>
<gene>
    <name evidence="6" type="ORF">K8V11_01175</name>
</gene>
<sequence>MTALTLAHTAILGAAFGGAGYAKVSEQEAMVESAKHLGYSFDEFQLIGAAELAGVGGLVVGNKFPLVGAASSAALATTMALAVNEHIRAGDEAKVYAAPAVLCALSATATLAFLSAAGKKRKEKKEAKRAKKSAKKN</sequence>
<feature type="transmembrane region" description="Helical" evidence="5">
    <location>
        <begin position="96"/>
        <end position="118"/>
    </location>
</feature>
<dbReference type="Pfam" id="PF13564">
    <property type="entry name" value="DoxX_2"/>
    <property type="match status" value="1"/>
</dbReference>
<organism evidence="6 7">
    <name type="scientific">Dietzia timorensis</name>
    <dbReference type="NCBI Taxonomy" id="499555"/>
    <lineage>
        <taxon>Bacteria</taxon>
        <taxon>Bacillati</taxon>
        <taxon>Actinomycetota</taxon>
        <taxon>Actinomycetes</taxon>
        <taxon>Mycobacteriales</taxon>
        <taxon>Dietziaceae</taxon>
        <taxon>Dietzia</taxon>
    </lineage>
</organism>
<reference evidence="6" key="1">
    <citation type="journal article" date="2021" name="PeerJ">
        <title>Extensive microbial diversity within the chicken gut microbiome revealed by metagenomics and culture.</title>
        <authorList>
            <person name="Gilroy R."/>
            <person name="Ravi A."/>
            <person name="Getino M."/>
            <person name="Pursley I."/>
            <person name="Horton D.L."/>
            <person name="Alikhan N.F."/>
            <person name="Baker D."/>
            <person name="Gharbi K."/>
            <person name="Hall N."/>
            <person name="Watson M."/>
            <person name="Adriaenssens E.M."/>
            <person name="Foster-Nyarko E."/>
            <person name="Jarju S."/>
            <person name="Secka A."/>
            <person name="Antonio M."/>
            <person name="Oren A."/>
            <person name="Chaudhuri R.R."/>
            <person name="La Ragione R."/>
            <person name="Hildebrand F."/>
            <person name="Pallen M.J."/>
        </authorList>
    </citation>
    <scope>NUCLEOTIDE SEQUENCE</scope>
    <source>
        <strain evidence="6">ChiGjej1B1-18357</strain>
    </source>
</reference>
<evidence type="ECO:0000256" key="4">
    <source>
        <dbReference type="ARBA" id="ARBA00023136"/>
    </source>
</evidence>
<dbReference type="Proteomes" id="UP000776650">
    <property type="component" value="Unassembled WGS sequence"/>
</dbReference>
<evidence type="ECO:0000313" key="7">
    <source>
        <dbReference type="Proteomes" id="UP000776650"/>
    </source>
</evidence>
<reference evidence="6" key="2">
    <citation type="submission" date="2021-09" db="EMBL/GenBank/DDBJ databases">
        <authorList>
            <person name="Gilroy R."/>
        </authorList>
    </citation>
    <scope>NUCLEOTIDE SEQUENCE</scope>
    <source>
        <strain evidence="6">ChiGjej1B1-18357</strain>
    </source>
</reference>
<accession>A0A921F0P8</accession>
<dbReference type="GO" id="GO:0016020">
    <property type="term" value="C:membrane"/>
    <property type="evidence" value="ECO:0007669"/>
    <property type="project" value="UniProtKB-SubCell"/>
</dbReference>
<dbReference type="RefSeq" id="WP_303910379.1">
    <property type="nucleotide sequence ID" value="NZ_DYXM01000026.1"/>
</dbReference>
<evidence type="ECO:0000313" key="6">
    <source>
        <dbReference type="EMBL" id="HJE89606.1"/>
    </source>
</evidence>
<keyword evidence="2 5" id="KW-0812">Transmembrane</keyword>
<evidence type="ECO:0000256" key="1">
    <source>
        <dbReference type="ARBA" id="ARBA00004141"/>
    </source>
</evidence>
<comment type="caution">
    <text evidence="6">The sequence shown here is derived from an EMBL/GenBank/DDBJ whole genome shotgun (WGS) entry which is preliminary data.</text>
</comment>
<proteinExistence type="predicted"/>
<name>A0A921F0P8_9ACTN</name>
<keyword evidence="3 5" id="KW-1133">Transmembrane helix</keyword>
<dbReference type="EMBL" id="DYXM01000026">
    <property type="protein sequence ID" value="HJE89606.1"/>
    <property type="molecule type" value="Genomic_DNA"/>
</dbReference>